<dbReference type="PROSITE" id="PS00107">
    <property type="entry name" value="PROTEIN_KINASE_ATP"/>
    <property type="match status" value="1"/>
</dbReference>
<comment type="caution">
    <text evidence="5">The sequence shown here is derived from an EMBL/GenBank/DDBJ whole genome shotgun (WGS) entry which is preliminary data.</text>
</comment>
<evidence type="ECO:0000313" key="6">
    <source>
        <dbReference type="Proteomes" id="UP001140560"/>
    </source>
</evidence>
<dbReference type="InterPro" id="IPR011009">
    <property type="entry name" value="Kinase-like_dom_sf"/>
</dbReference>
<dbReference type="PROSITE" id="PS00108">
    <property type="entry name" value="PROTEIN_KINASE_ST"/>
    <property type="match status" value="1"/>
</dbReference>
<keyword evidence="2 3" id="KW-0067">ATP-binding</keyword>
<dbReference type="GO" id="GO:0005524">
    <property type="term" value="F:ATP binding"/>
    <property type="evidence" value="ECO:0007669"/>
    <property type="project" value="UniProtKB-UniRule"/>
</dbReference>
<keyword evidence="6" id="KW-1185">Reference proteome</keyword>
<accession>A0A9W8YEW5</accession>
<evidence type="ECO:0000259" key="4">
    <source>
        <dbReference type="PROSITE" id="PS50011"/>
    </source>
</evidence>
<name>A0A9W8YEW5_9PLEO</name>
<dbReference type="InterPro" id="IPR053235">
    <property type="entry name" value="Ser_Thr_kinase"/>
</dbReference>
<dbReference type="Gene3D" id="1.10.510.10">
    <property type="entry name" value="Transferase(Phosphotransferase) domain 1"/>
    <property type="match status" value="1"/>
</dbReference>
<dbReference type="EMBL" id="JAPEUY010000002">
    <property type="protein sequence ID" value="KAJ4375945.1"/>
    <property type="molecule type" value="Genomic_DNA"/>
</dbReference>
<dbReference type="Gene3D" id="3.30.200.20">
    <property type="entry name" value="Phosphorylase Kinase, domain 1"/>
    <property type="match status" value="1"/>
</dbReference>
<keyword evidence="1 3" id="KW-0547">Nucleotide-binding</keyword>
<dbReference type="SUPFAM" id="SSF56112">
    <property type="entry name" value="Protein kinase-like (PK-like)"/>
    <property type="match status" value="1"/>
</dbReference>
<dbReference type="InterPro" id="IPR017441">
    <property type="entry name" value="Protein_kinase_ATP_BS"/>
</dbReference>
<dbReference type="Proteomes" id="UP001140560">
    <property type="component" value="Unassembled WGS sequence"/>
</dbReference>
<gene>
    <name evidence="5" type="ORF">N0V83_001224</name>
</gene>
<dbReference type="GO" id="GO:0004674">
    <property type="term" value="F:protein serine/threonine kinase activity"/>
    <property type="evidence" value="ECO:0007669"/>
    <property type="project" value="TreeGrafter"/>
</dbReference>
<dbReference type="GO" id="GO:0005737">
    <property type="term" value="C:cytoplasm"/>
    <property type="evidence" value="ECO:0007669"/>
    <property type="project" value="TreeGrafter"/>
</dbReference>
<feature type="binding site" evidence="3">
    <location>
        <position position="58"/>
    </location>
    <ligand>
        <name>ATP</name>
        <dbReference type="ChEBI" id="CHEBI:30616"/>
    </ligand>
</feature>
<sequence length="523" mass="58755">MNSNGGPPQMLFIEEGKDYFLDDNEELPYRLVKNLGHGHSATVEEVVDQWTGLVYARKVFRINGSKSERRRIFSNEIKIIRRLARHHHIVRVFATYISRRETGLILSPVASQGDLESFLQDFRDGGCTESGMHTLISAFGCLASGLLFMHTQHVRHKDIKPRNILVHQNSVIYTDFGYSLDHSTATGSTTTGRPHTLTRKYCAPEVQEWEPRNAKSDIFSLGCVFFEIFATLGFCEIPETPVPYHERIEEVKATVQGSIGPVNHDYKPVSALTCQMIDSSPEQRPSANRIARELWKHYRGHFCPQCRQNLPSVNVTEFPPQPLQEYYNLERTNFTTRWIAADAMVSGSMVLDQMQNSQHIESYNRTGSWTPIPANGGPIPPPSNGSPHSPYSNVARDQFPILSPGLVATSGANPTFSPPTPVNIPLRRSATVIQSVQTLPQVPEPTSSVESPKLSRNLVAVPVIDFRAQSSPLNGQLNQVNNQANNQVESCTSRNKIWPQLSSFKKHIMDMHPHENQDDLVQR</sequence>
<evidence type="ECO:0000313" key="5">
    <source>
        <dbReference type="EMBL" id="KAJ4375945.1"/>
    </source>
</evidence>
<evidence type="ECO:0000256" key="2">
    <source>
        <dbReference type="ARBA" id="ARBA00022840"/>
    </source>
</evidence>
<reference evidence="5" key="1">
    <citation type="submission" date="2022-10" db="EMBL/GenBank/DDBJ databases">
        <title>Tapping the CABI collections for fungal endophytes: first genome assemblies for Collariella, Neodidymelliopsis, Ascochyta clinopodiicola, Didymella pomorum, Didymosphaeria variabile, Neocosmospora piperis and Neocucurbitaria cava.</title>
        <authorList>
            <person name="Hill R."/>
        </authorList>
    </citation>
    <scope>NUCLEOTIDE SEQUENCE</scope>
    <source>
        <strain evidence="5">IMI 356814</strain>
    </source>
</reference>
<dbReference type="AlphaFoldDB" id="A0A9W8YEW5"/>
<evidence type="ECO:0000256" key="3">
    <source>
        <dbReference type="PROSITE-ProRule" id="PRU10141"/>
    </source>
</evidence>
<protein>
    <recommendedName>
        <fullName evidence="4">Protein kinase domain-containing protein</fullName>
    </recommendedName>
</protein>
<dbReference type="PROSITE" id="PS50011">
    <property type="entry name" value="PROTEIN_KINASE_DOM"/>
    <property type="match status" value="1"/>
</dbReference>
<dbReference type="InterPro" id="IPR000719">
    <property type="entry name" value="Prot_kinase_dom"/>
</dbReference>
<organism evidence="5 6">
    <name type="scientific">Neocucurbitaria cava</name>
    <dbReference type="NCBI Taxonomy" id="798079"/>
    <lineage>
        <taxon>Eukaryota</taxon>
        <taxon>Fungi</taxon>
        <taxon>Dikarya</taxon>
        <taxon>Ascomycota</taxon>
        <taxon>Pezizomycotina</taxon>
        <taxon>Dothideomycetes</taxon>
        <taxon>Pleosporomycetidae</taxon>
        <taxon>Pleosporales</taxon>
        <taxon>Pleosporineae</taxon>
        <taxon>Cucurbitariaceae</taxon>
        <taxon>Neocucurbitaria</taxon>
    </lineage>
</organism>
<evidence type="ECO:0000256" key="1">
    <source>
        <dbReference type="ARBA" id="ARBA00022741"/>
    </source>
</evidence>
<dbReference type="OrthoDB" id="4062651at2759"/>
<dbReference type="PANTHER" id="PTHR24361">
    <property type="entry name" value="MITOGEN-ACTIVATED KINASE KINASE KINASE"/>
    <property type="match status" value="1"/>
</dbReference>
<proteinExistence type="predicted"/>
<dbReference type="Pfam" id="PF00069">
    <property type="entry name" value="Pkinase"/>
    <property type="match status" value="1"/>
</dbReference>
<dbReference type="CDD" id="cd00180">
    <property type="entry name" value="PKc"/>
    <property type="match status" value="1"/>
</dbReference>
<dbReference type="SMART" id="SM00220">
    <property type="entry name" value="S_TKc"/>
    <property type="match status" value="1"/>
</dbReference>
<dbReference type="InterPro" id="IPR008271">
    <property type="entry name" value="Ser/Thr_kinase_AS"/>
</dbReference>
<feature type="domain" description="Protein kinase" evidence="4">
    <location>
        <begin position="29"/>
        <end position="296"/>
    </location>
</feature>